<keyword evidence="5 8" id="KW-0812">Transmembrane</keyword>
<dbReference type="GO" id="GO:0022857">
    <property type="term" value="F:transmembrane transporter activity"/>
    <property type="evidence" value="ECO:0007669"/>
    <property type="project" value="UniProtKB-UniRule"/>
</dbReference>
<dbReference type="Proteomes" id="UP000243052">
    <property type="component" value="Chromosome viii"/>
</dbReference>
<evidence type="ECO:0000313" key="10">
    <source>
        <dbReference type="EMBL" id="AMD22517.1"/>
    </source>
</evidence>
<feature type="transmembrane region" description="Helical" evidence="8">
    <location>
        <begin position="478"/>
        <end position="498"/>
    </location>
</feature>
<feature type="transmembrane region" description="Helical" evidence="8">
    <location>
        <begin position="282"/>
        <end position="299"/>
    </location>
</feature>
<dbReference type="PANTHER" id="PTHR12385">
    <property type="entry name" value="CHOLINE TRANSPORTER-LIKE (SLC FAMILY 44)"/>
    <property type="match status" value="1"/>
</dbReference>
<feature type="transmembrane region" description="Helical" evidence="8">
    <location>
        <begin position="341"/>
        <end position="361"/>
    </location>
</feature>
<dbReference type="GO" id="GO:0005886">
    <property type="term" value="C:plasma membrane"/>
    <property type="evidence" value="ECO:0007669"/>
    <property type="project" value="UniProtKB-SubCell"/>
</dbReference>
<dbReference type="OrthoDB" id="44736at2759"/>
<feature type="transmembrane region" description="Helical" evidence="8">
    <location>
        <begin position="133"/>
        <end position="159"/>
    </location>
</feature>
<reference evidence="10 11" key="1">
    <citation type="submission" date="2016-01" db="EMBL/GenBank/DDBJ databases">
        <title>Genome sequence of the yeast Holleya sinecauda.</title>
        <authorList>
            <person name="Dietrich F.S."/>
        </authorList>
    </citation>
    <scope>NUCLEOTIDE SEQUENCE [LARGE SCALE GENOMIC DNA]</scope>
    <source>
        <strain evidence="10 11">ATCC 58844</strain>
    </source>
</reference>
<dbReference type="RefSeq" id="XP_017989513.1">
    <property type="nucleotide sequence ID" value="XM_018134215.1"/>
</dbReference>
<dbReference type="InterPro" id="IPR007603">
    <property type="entry name" value="Choline_transptr-like"/>
</dbReference>
<evidence type="ECO:0000256" key="4">
    <source>
        <dbReference type="ARBA" id="ARBA00015388"/>
    </source>
</evidence>
<keyword evidence="11" id="KW-1185">Reference proteome</keyword>
<organism evidence="10 11">
    <name type="scientific">Eremothecium sinecaudum</name>
    <dbReference type="NCBI Taxonomy" id="45286"/>
    <lineage>
        <taxon>Eukaryota</taxon>
        <taxon>Fungi</taxon>
        <taxon>Dikarya</taxon>
        <taxon>Ascomycota</taxon>
        <taxon>Saccharomycotina</taxon>
        <taxon>Saccharomycetes</taxon>
        <taxon>Saccharomycetales</taxon>
        <taxon>Saccharomycetaceae</taxon>
        <taxon>Eremothecium</taxon>
    </lineage>
</organism>
<evidence type="ECO:0000256" key="8">
    <source>
        <dbReference type="RuleBase" id="RU368066"/>
    </source>
</evidence>
<feature type="region of interest" description="Disordered" evidence="9">
    <location>
        <begin position="1"/>
        <end position="45"/>
    </location>
</feature>
<keyword evidence="7 8" id="KW-0472">Membrane</keyword>
<comment type="similarity">
    <text evidence="3 8">Belongs to the CTL (choline transporter-like) family.</text>
</comment>
<feature type="transmembrane region" description="Helical" evidence="8">
    <location>
        <begin position="236"/>
        <end position="262"/>
    </location>
</feature>
<evidence type="ECO:0000256" key="5">
    <source>
        <dbReference type="ARBA" id="ARBA00022692"/>
    </source>
</evidence>
<feature type="transmembrane region" description="Helical" evidence="8">
    <location>
        <begin position="191"/>
        <end position="209"/>
    </location>
</feature>
<dbReference type="Pfam" id="PF04515">
    <property type="entry name" value="Choline_transpo"/>
    <property type="match status" value="1"/>
</dbReference>
<dbReference type="GeneID" id="28725875"/>
<feature type="transmembrane region" description="Helical" evidence="8">
    <location>
        <begin position="442"/>
        <end position="466"/>
    </location>
</feature>
<comment type="function">
    <text evidence="1 8">Probably involved in transport through the plasma membrane.</text>
</comment>
<feature type="transmembrane region" description="Helical" evidence="8">
    <location>
        <begin position="91"/>
        <end position="113"/>
    </location>
</feature>
<proteinExistence type="inferred from homology"/>
<dbReference type="AlphaFoldDB" id="A0A109V0A0"/>
<dbReference type="STRING" id="45286.A0A109V0A0"/>
<evidence type="ECO:0000256" key="6">
    <source>
        <dbReference type="ARBA" id="ARBA00022989"/>
    </source>
</evidence>
<name>A0A109V0A0_9SACH</name>
<evidence type="ECO:0000256" key="1">
    <source>
        <dbReference type="ARBA" id="ARBA00002957"/>
    </source>
</evidence>
<evidence type="ECO:0000256" key="7">
    <source>
        <dbReference type="ARBA" id="ARBA00023136"/>
    </source>
</evidence>
<dbReference type="PANTHER" id="PTHR12385:SF4">
    <property type="entry name" value="PROTEIN PNS1"/>
    <property type="match status" value="1"/>
</dbReference>
<evidence type="ECO:0000313" key="11">
    <source>
        <dbReference type="Proteomes" id="UP000243052"/>
    </source>
</evidence>
<keyword evidence="6 8" id="KW-1133">Transmembrane helix</keyword>
<accession>A0A109V0A0</accession>
<feature type="transmembrane region" description="Helical" evidence="8">
    <location>
        <begin position="382"/>
        <end position="400"/>
    </location>
</feature>
<evidence type="ECO:0000256" key="3">
    <source>
        <dbReference type="ARBA" id="ARBA00007168"/>
    </source>
</evidence>
<dbReference type="EMBL" id="CP014248">
    <property type="protein sequence ID" value="AMD22517.1"/>
    <property type="molecule type" value="Genomic_DNA"/>
</dbReference>
<gene>
    <name evidence="10" type="ORF">AW171_hschr84565</name>
</gene>
<evidence type="ECO:0000256" key="9">
    <source>
        <dbReference type="SAM" id="MobiDB-lite"/>
    </source>
</evidence>
<feature type="compositionally biased region" description="Low complexity" evidence="9">
    <location>
        <begin position="15"/>
        <end position="42"/>
    </location>
</feature>
<feature type="transmembrane region" description="Helical" evidence="8">
    <location>
        <begin position="306"/>
        <end position="321"/>
    </location>
</feature>
<protein>
    <recommendedName>
        <fullName evidence="4 8">Protein PNS1</fullName>
    </recommendedName>
</protein>
<comment type="subcellular location">
    <subcellularLocation>
        <location evidence="2 8">Cell membrane</location>
        <topology evidence="2 8">Multi-pass membrane protein</topology>
    </subcellularLocation>
</comment>
<feature type="transmembrane region" description="Helical" evidence="8">
    <location>
        <begin position="166"/>
        <end position="185"/>
    </location>
</feature>
<evidence type="ECO:0000256" key="2">
    <source>
        <dbReference type="ARBA" id="ARBA00004651"/>
    </source>
</evidence>
<sequence length="547" mass="61019">MSGNVYGKPPAYDNGQQYYSGTQYQGQNQPYQGQQFYPQQKPSAVPQQYQFHQNPHYNLNHDGPGAPIGNSFEEKFPTENNNKRKFNDWPFTILFLLTVGAFTALAVITLRAWSDNSSQVGSGVYDGDDTGTLNANSAILLVVTVGSALVLSVVGFILASMYPKMFIYLGMIVNVVTGLAAAIIYFSMRYWSGGIVFLIFTLLVAWCFYSMRSRIPLSVAIMKTVMSVIRRYPQTWIVSLIGTIVAGCFSVIFSAVVVATYIKYDPKPGNGGCDSAGGSCSQGKLVGMLILVFFCGYYISEVIRNVIHCTVAGIYGCWYYFGKSDQGMPRWPAFGSLKRSLTTSFGSICFGSLIVSLIQVLRQIINAFRYGAISGIGDNECVGCLFIIVDMIVGMFEWMVRYFNHYAYAFIALYGKPYLRAARETWHLIREKGLDALVNDNLINLALGFYTLFVGYISALISYLYLRYTKPAYNDDGNFNVPLMAFSLLIALQIVNIATETIRSGTATFFVALGNDPEVFHVSHPQRFDEIFRAYPDVLQKLNYQHV</sequence>